<dbReference type="Proteomes" id="UP000011518">
    <property type="component" value="Unassembled WGS sequence"/>
</dbReference>
<evidence type="ECO:0000313" key="1">
    <source>
        <dbReference type="EMBL" id="ELW64380.1"/>
    </source>
</evidence>
<gene>
    <name evidence="1" type="ORF">TREES_T100014034</name>
</gene>
<protein>
    <submittedName>
        <fullName evidence="1">Uncharacterized protein</fullName>
    </submittedName>
</protein>
<name>L9KN61_TUPCH</name>
<accession>L9KN61</accession>
<reference evidence="2" key="1">
    <citation type="submission" date="2012-07" db="EMBL/GenBank/DDBJ databases">
        <title>Genome of the Chinese tree shrew, a rising model animal genetically related to primates.</title>
        <authorList>
            <person name="Zhang G."/>
            <person name="Fan Y."/>
            <person name="Yao Y."/>
            <person name="Huang Z."/>
        </authorList>
    </citation>
    <scope>NUCLEOTIDE SEQUENCE [LARGE SCALE GENOMIC DNA]</scope>
</reference>
<dbReference type="InParanoid" id="L9KN61"/>
<sequence>MASCLGVLASEPKAPEVAQSSMGLYLLQFLQGFMQLVVQTTGQDLAVFSIPYIFLPVQELVWDLVLPWILNNSDRMFHLILNELSCPLGEVQLCFPQHHMRVSSPYTLVAVMAKAISCRLWMLVLSTLSTHKRCWNFSGITREMVVAQVAACRPLVKELISL</sequence>
<reference evidence="2" key="2">
    <citation type="journal article" date="2013" name="Nat. Commun.">
        <title>Genome of the Chinese tree shrew.</title>
        <authorList>
            <person name="Fan Y."/>
            <person name="Huang Z.Y."/>
            <person name="Cao C.C."/>
            <person name="Chen C.S."/>
            <person name="Chen Y.X."/>
            <person name="Fan D.D."/>
            <person name="He J."/>
            <person name="Hou H.L."/>
            <person name="Hu L."/>
            <person name="Hu X.T."/>
            <person name="Jiang X.T."/>
            <person name="Lai R."/>
            <person name="Lang Y.S."/>
            <person name="Liang B."/>
            <person name="Liao S.G."/>
            <person name="Mu D."/>
            <person name="Ma Y.Y."/>
            <person name="Niu Y.Y."/>
            <person name="Sun X.Q."/>
            <person name="Xia J.Q."/>
            <person name="Xiao J."/>
            <person name="Xiong Z.Q."/>
            <person name="Xu L."/>
            <person name="Yang L."/>
            <person name="Zhang Y."/>
            <person name="Zhao W."/>
            <person name="Zhao X.D."/>
            <person name="Zheng Y.T."/>
            <person name="Zhou J.M."/>
            <person name="Zhu Y.B."/>
            <person name="Zhang G.J."/>
            <person name="Wang J."/>
            <person name="Yao Y.G."/>
        </authorList>
    </citation>
    <scope>NUCLEOTIDE SEQUENCE [LARGE SCALE GENOMIC DNA]</scope>
</reference>
<dbReference type="EMBL" id="KB320736">
    <property type="protein sequence ID" value="ELW64380.1"/>
    <property type="molecule type" value="Genomic_DNA"/>
</dbReference>
<dbReference type="AlphaFoldDB" id="L9KN61"/>
<evidence type="ECO:0000313" key="2">
    <source>
        <dbReference type="Proteomes" id="UP000011518"/>
    </source>
</evidence>
<keyword evidence="2" id="KW-1185">Reference proteome</keyword>
<organism evidence="1 2">
    <name type="scientific">Tupaia chinensis</name>
    <name type="common">Chinese tree shrew</name>
    <name type="synonym">Tupaia belangeri chinensis</name>
    <dbReference type="NCBI Taxonomy" id="246437"/>
    <lineage>
        <taxon>Eukaryota</taxon>
        <taxon>Metazoa</taxon>
        <taxon>Chordata</taxon>
        <taxon>Craniata</taxon>
        <taxon>Vertebrata</taxon>
        <taxon>Euteleostomi</taxon>
        <taxon>Mammalia</taxon>
        <taxon>Eutheria</taxon>
        <taxon>Euarchontoglires</taxon>
        <taxon>Scandentia</taxon>
        <taxon>Tupaiidae</taxon>
        <taxon>Tupaia</taxon>
    </lineage>
</organism>
<proteinExistence type="predicted"/>